<dbReference type="eggNOG" id="arCOG01644">
    <property type="taxonomic scope" value="Archaea"/>
</dbReference>
<keyword evidence="3" id="KW-1185">Reference proteome</keyword>
<dbReference type="HOGENOM" id="CLU_105758_1_1_2"/>
<keyword evidence="1" id="KW-0812">Transmembrane</keyword>
<keyword evidence="1" id="KW-0472">Membrane</keyword>
<reference evidence="2 3" key="1">
    <citation type="journal article" date="2011" name="J. Bacteriol.">
        <title>Complete genome sequence of the obligate piezophilic hyperthermophilic archaeon Pyrococcus yayanosii CH1.</title>
        <authorList>
            <person name="Jun X."/>
            <person name="Lupeng L."/>
            <person name="Minjuan X."/>
            <person name="Oger P."/>
            <person name="Fengping W."/>
            <person name="Jebbar M."/>
            <person name="Xiang X."/>
        </authorList>
    </citation>
    <scope>NUCLEOTIDE SEQUENCE [LARGE SCALE GENOMIC DNA]</scope>
    <source>
        <strain evidence="3">CH1 / JCM 16557</strain>
    </source>
</reference>
<evidence type="ECO:0000313" key="3">
    <source>
        <dbReference type="Proteomes" id="UP000008386"/>
    </source>
</evidence>
<feature type="transmembrane region" description="Helical" evidence="1">
    <location>
        <begin position="99"/>
        <end position="123"/>
    </location>
</feature>
<dbReference type="STRING" id="529709.PYCH_11790"/>
<protein>
    <recommendedName>
        <fullName evidence="4">DUF996 domain-containing protein</fullName>
    </recommendedName>
</protein>
<dbReference type="Pfam" id="PF06195">
    <property type="entry name" value="DUF996"/>
    <property type="match status" value="1"/>
</dbReference>
<feature type="transmembrane region" description="Helical" evidence="1">
    <location>
        <begin position="62"/>
        <end position="87"/>
    </location>
</feature>
<name>F8AJ56_PYRYC</name>
<sequence length="192" mass="20628">MTLKDAKLYGGIGAILGLIGGLVPRIGFVLSLAGLVLIFMAVKKISDETGDKDIFDDFLKAFIIQIGGIVLAAIIAIATVGAFILGAGIEGMMREARNIAAILGGVLIALVILWIALVIATYFRKRSYERIAERTGTDLFRTTGLLYFIGAITMVVLVGLLVIFVAAILEIVSFFSLPDELERPEETTAMVY</sequence>
<proteinExistence type="predicted"/>
<organism evidence="2 3">
    <name type="scientific">Pyrococcus yayanosii (strain CH1 / JCM 16557)</name>
    <dbReference type="NCBI Taxonomy" id="529709"/>
    <lineage>
        <taxon>Archaea</taxon>
        <taxon>Methanobacteriati</taxon>
        <taxon>Methanobacteriota</taxon>
        <taxon>Thermococci</taxon>
        <taxon>Thermococcales</taxon>
        <taxon>Thermococcaceae</taxon>
        <taxon>Pyrococcus</taxon>
    </lineage>
</organism>
<dbReference type="OrthoDB" id="86307at2157"/>
<accession>F8AJ56</accession>
<dbReference type="EMBL" id="CP002779">
    <property type="protein sequence ID" value="AEH24859.1"/>
    <property type="molecule type" value="Genomic_DNA"/>
</dbReference>
<dbReference type="KEGG" id="pya:PYCH_11790"/>
<dbReference type="AlphaFoldDB" id="F8AJ56"/>
<evidence type="ECO:0000256" key="1">
    <source>
        <dbReference type="SAM" id="Phobius"/>
    </source>
</evidence>
<keyword evidence="1" id="KW-1133">Transmembrane helix</keyword>
<evidence type="ECO:0008006" key="4">
    <source>
        <dbReference type="Google" id="ProtNLM"/>
    </source>
</evidence>
<dbReference type="Proteomes" id="UP000008386">
    <property type="component" value="Chromosome"/>
</dbReference>
<gene>
    <name evidence="2" type="ordered locus">PYCH_11790</name>
</gene>
<feature type="transmembrane region" description="Helical" evidence="1">
    <location>
        <begin position="12"/>
        <end position="42"/>
    </location>
</feature>
<feature type="transmembrane region" description="Helical" evidence="1">
    <location>
        <begin position="144"/>
        <end position="169"/>
    </location>
</feature>
<evidence type="ECO:0000313" key="2">
    <source>
        <dbReference type="EMBL" id="AEH24859.1"/>
    </source>
</evidence>
<dbReference type="PIRSF" id="PIRSF019678">
    <property type="entry name" value="UCP019678"/>
    <property type="match status" value="1"/>
</dbReference>
<dbReference type="InterPro" id="IPR010397">
    <property type="entry name" value="DUF996"/>
</dbReference>